<proteinExistence type="inferred from homology"/>
<dbReference type="Gene3D" id="1.10.10.10">
    <property type="entry name" value="Winged helix-like DNA-binding domain superfamily/Winged helix DNA-binding domain"/>
    <property type="match status" value="1"/>
</dbReference>
<accession>A0A1G9SKX9</accession>
<dbReference type="GO" id="GO:0006352">
    <property type="term" value="P:DNA-templated transcription initiation"/>
    <property type="evidence" value="ECO:0007669"/>
    <property type="project" value="InterPro"/>
</dbReference>
<keyword evidence="3" id="KW-0731">Sigma factor</keyword>
<dbReference type="PANTHER" id="PTHR43133">
    <property type="entry name" value="RNA POLYMERASE ECF-TYPE SIGMA FACTO"/>
    <property type="match status" value="1"/>
</dbReference>
<sequence length="188" mass="22585">MNHNNSDFNYWDVNVKEFELLFKTHYVKLTFYANKFLNDIDVSKEIASESLTFLWEKRGTFSFTTSVTAYLYKMVQNKCMNYIKHQRIENEYVSYMLRNKLLDEIPEHDTNPYHEKELAEQIRKAIDTLPEKCKLVFEMSRFEYLKNKEIAERLNISQNTVERHITIAIEKLRRSLGYAISILILMFL</sequence>
<dbReference type="CDD" id="cd06171">
    <property type="entry name" value="Sigma70_r4"/>
    <property type="match status" value="1"/>
</dbReference>
<dbReference type="OrthoDB" id="1100095at2"/>
<dbReference type="InterPro" id="IPR013249">
    <property type="entry name" value="RNA_pol_sigma70_r4_t2"/>
</dbReference>
<evidence type="ECO:0000256" key="4">
    <source>
        <dbReference type="ARBA" id="ARBA00023163"/>
    </source>
</evidence>
<dbReference type="SUPFAM" id="SSF88659">
    <property type="entry name" value="Sigma3 and sigma4 domains of RNA polymerase sigma factors"/>
    <property type="match status" value="1"/>
</dbReference>
<dbReference type="InterPro" id="IPR036388">
    <property type="entry name" value="WH-like_DNA-bd_sf"/>
</dbReference>
<dbReference type="GO" id="GO:0016987">
    <property type="term" value="F:sigma factor activity"/>
    <property type="evidence" value="ECO:0007669"/>
    <property type="project" value="UniProtKB-KW"/>
</dbReference>
<evidence type="ECO:0000259" key="5">
    <source>
        <dbReference type="Pfam" id="PF08281"/>
    </source>
</evidence>
<organism evidence="6 7">
    <name type="scientific">Daejeonella rubra</name>
    <dbReference type="NCBI Taxonomy" id="990371"/>
    <lineage>
        <taxon>Bacteria</taxon>
        <taxon>Pseudomonadati</taxon>
        <taxon>Bacteroidota</taxon>
        <taxon>Sphingobacteriia</taxon>
        <taxon>Sphingobacteriales</taxon>
        <taxon>Sphingobacteriaceae</taxon>
        <taxon>Daejeonella</taxon>
    </lineage>
</organism>
<dbReference type="PANTHER" id="PTHR43133:SF46">
    <property type="entry name" value="RNA POLYMERASE SIGMA-70 FACTOR ECF SUBFAMILY"/>
    <property type="match status" value="1"/>
</dbReference>
<dbReference type="InterPro" id="IPR039425">
    <property type="entry name" value="RNA_pol_sigma-70-like"/>
</dbReference>
<dbReference type="InterPro" id="IPR014327">
    <property type="entry name" value="RNA_pol_sigma70_bacteroid"/>
</dbReference>
<comment type="similarity">
    <text evidence="1">Belongs to the sigma-70 factor family. ECF subfamily.</text>
</comment>
<dbReference type="GO" id="GO:0003677">
    <property type="term" value="F:DNA binding"/>
    <property type="evidence" value="ECO:0007669"/>
    <property type="project" value="InterPro"/>
</dbReference>
<keyword evidence="2" id="KW-0805">Transcription regulation</keyword>
<dbReference type="STRING" id="990371.SAMN05421813_11099"/>
<dbReference type="SUPFAM" id="SSF88946">
    <property type="entry name" value="Sigma2 domain of RNA polymerase sigma factors"/>
    <property type="match status" value="1"/>
</dbReference>
<evidence type="ECO:0000256" key="2">
    <source>
        <dbReference type="ARBA" id="ARBA00023015"/>
    </source>
</evidence>
<dbReference type="Gene3D" id="1.10.1740.10">
    <property type="match status" value="1"/>
</dbReference>
<dbReference type="NCBIfam" id="TIGR02937">
    <property type="entry name" value="sigma70-ECF"/>
    <property type="match status" value="1"/>
</dbReference>
<evidence type="ECO:0000256" key="1">
    <source>
        <dbReference type="ARBA" id="ARBA00010641"/>
    </source>
</evidence>
<dbReference type="InterPro" id="IPR013324">
    <property type="entry name" value="RNA_pol_sigma_r3/r4-like"/>
</dbReference>
<dbReference type="InterPro" id="IPR014284">
    <property type="entry name" value="RNA_pol_sigma-70_dom"/>
</dbReference>
<protein>
    <submittedName>
        <fullName evidence="6">RNA polymerase sigma-70 factor, ECF subfamily</fullName>
    </submittedName>
</protein>
<evidence type="ECO:0000256" key="3">
    <source>
        <dbReference type="ARBA" id="ARBA00023082"/>
    </source>
</evidence>
<reference evidence="7" key="1">
    <citation type="submission" date="2016-10" db="EMBL/GenBank/DDBJ databases">
        <authorList>
            <person name="Varghese N."/>
            <person name="Submissions S."/>
        </authorList>
    </citation>
    <scope>NUCLEOTIDE SEQUENCE [LARGE SCALE GENOMIC DNA]</scope>
    <source>
        <strain evidence="7">DSM 24536</strain>
    </source>
</reference>
<dbReference type="Proteomes" id="UP000199226">
    <property type="component" value="Unassembled WGS sequence"/>
</dbReference>
<dbReference type="AlphaFoldDB" id="A0A1G9SKX9"/>
<dbReference type="RefSeq" id="WP_090704129.1">
    <property type="nucleotide sequence ID" value="NZ_FNHH01000010.1"/>
</dbReference>
<keyword evidence="4" id="KW-0804">Transcription</keyword>
<keyword evidence="7" id="KW-1185">Reference proteome</keyword>
<dbReference type="EMBL" id="FNHH01000010">
    <property type="protein sequence ID" value="SDM35930.1"/>
    <property type="molecule type" value="Genomic_DNA"/>
</dbReference>
<name>A0A1G9SKX9_9SPHI</name>
<dbReference type="InterPro" id="IPR013325">
    <property type="entry name" value="RNA_pol_sigma_r2"/>
</dbReference>
<evidence type="ECO:0000313" key="7">
    <source>
        <dbReference type="Proteomes" id="UP000199226"/>
    </source>
</evidence>
<dbReference type="NCBIfam" id="TIGR02985">
    <property type="entry name" value="Sig70_bacteroi1"/>
    <property type="match status" value="1"/>
</dbReference>
<evidence type="ECO:0000313" key="6">
    <source>
        <dbReference type="EMBL" id="SDM35930.1"/>
    </source>
</evidence>
<dbReference type="Pfam" id="PF08281">
    <property type="entry name" value="Sigma70_r4_2"/>
    <property type="match status" value="1"/>
</dbReference>
<gene>
    <name evidence="6" type="ORF">SAMN05421813_11099</name>
</gene>
<feature type="domain" description="RNA polymerase sigma factor 70 region 4 type 2" evidence="5">
    <location>
        <begin position="120"/>
        <end position="172"/>
    </location>
</feature>